<reference evidence="2" key="2">
    <citation type="submission" date="2019-01" db="UniProtKB">
        <authorList>
            <consortium name="EnsemblPlants"/>
        </authorList>
    </citation>
    <scope>IDENTIFICATION</scope>
    <source>
        <strain evidence="2">cv. Heinz 1706</strain>
    </source>
</reference>
<reference evidence="2" key="1">
    <citation type="journal article" date="2012" name="Nature">
        <title>The tomato genome sequence provides insights into fleshy fruit evolution.</title>
        <authorList>
            <consortium name="Tomato Genome Consortium"/>
        </authorList>
    </citation>
    <scope>NUCLEOTIDE SEQUENCE [LARGE SCALE GENOMIC DNA]</scope>
    <source>
        <strain evidence="2">cv. Heinz 1706</strain>
    </source>
</reference>
<feature type="compositionally biased region" description="Basic and acidic residues" evidence="1">
    <location>
        <begin position="201"/>
        <end position="211"/>
    </location>
</feature>
<dbReference type="Gramene" id="Solyc12g057073.1.1">
    <property type="protein sequence ID" value="Solyc12g057073.1.1"/>
    <property type="gene ID" value="Solyc12g057073.1"/>
</dbReference>
<evidence type="ECO:0000313" key="2">
    <source>
        <dbReference type="EnsemblPlants" id="Solyc12g057073.1.1"/>
    </source>
</evidence>
<feature type="compositionally biased region" description="Polar residues" evidence="1">
    <location>
        <begin position="188"/>
        <end position="200"/>
    </location>
</feature>
<organism evidence="2">
    <name type="scientific">Solanum lycopersicum</name>
    <name type="common">Tomato</name>
    <name type="synonym">Lycopersicon esculentum</name>
    <dbReference type="NCBI Taxonomy" id="4081"/>
    <lineage>
        <taxon>Eukaryota</taxon>
        <taxon>Viridiplantae</taxon>
        <taxon>Streptophyta</taxon>
        <taxon>Embryophyta</taxon>
        <taxon>Tracheophyta</taxon>
        <taxon>Spermatophyta</taxon>
        <taxon>Magnoliopsida</taxon>
        <taxon>eudicotyledons</taxon>
        <taxon>Gunneridae</taxon>
        <taxon>Pentapetalae</taxon>
        <taxon>asterids</taxon>
        <taxon>lamiids</taxon>
        <taxon>Solanales</taxon>
        <taxon>Solanaceae</taxon>
        <taxon>Solanoideae</taxon>
        <taxon>Solaneae</taxon>
        <taxon>Solanum</taxon>
        <taxon>Solanum subgen. Lycopersicon</taxon>
    </lineage>
</organism>
<evidence type="ECO:0000256" key="1">
    <source>
        <dbReference type="SAM" id="MobiDB-lite"/>
    </source>
</evidence>
<keyword evidence="3" id="KW-1185">Reference proteome</keyword>
<dbReference type="InParanoid" id="A0A3Q7JAP1"/>
<protein>
    <submittedName>
        <fullName evidence="2">Uncharacterized protein</fullName>
    </submittedName>
</protein>
<evidence type="ECO:0000313" key="3">
    <source>
        <dbReference type="Proteomes" id="UP000004994"/>
    </source>
</evidence>
<dbReference type="EnsemblPlants" id="Solyc12g057073.1.1">
    <property type="protein sequence ID" value="Solyc12g057073.1.1"/>
    <property type="gene ID" value="Solyc12g057073.1"/>
</dbReference>
<dbReference type="Proteomes" id="UP000004994">
    <property type="component" value="Chromosome 12"/>
</dbReference>
<feature type="region of interest" description="Disordered" evidence="1">
    <location>
        <begin position="188"/>
        <end position="211"/>
    </location>
</feature>
<name>A0A3Q7JAP1_SOLLC</name>
<accession>A0A3Q7JAP1</accession>
<dbReference type="AlphaFoldDB" id="A0A3Q7JAP1"/>
<proteinExistence type="predicted"/>
<sequence length="229" mass="25799">MRIYLTKSRALTFLVEESIHNPIQYQSPSKFNKLIRSHNSNASIVYINNRVWFFGVEPLYTLWLFFPQARPKPLQILVINMFDKIIAEAFLALSVSWRTNLNMKSSGFVVLKKVGRSLKRTSFMPGTPISCAAAKVKLMIPSETMHVTGGTFDVLLVPLSFASRSLKGAKQVSVVDLHREGMSCVASASQVGSPSGIVSNRNDDRPSREWGPRDLRRRLWLNSVLTKVM</sequence>